<proteinExistence type="inferred from homology"/>
<evidence type="ECO:0000256" key="9">
    <source>
        <dbReference type="ARBA" id="ARBA00022714"/>
    </source>
</evidence>
<dbReference type="SUPFAM" id="SSF46548">
    <property type="entry name" value="alpha-helical ferredoxin"/>
    <property type="match status" value="1"/>
</dbReference>
<dbReference type="InterPro" id="IPR004489">
    <property type="entry name" value="Succ_DH/fum_Rdtase_Fe-S"/>
</dbReference>
<evidence type="ECO:0000256" key="3">
    <source>
        <dbReference type="ARBA" id="ARBA00009433"/>
    </source>
</evidence>
<evidence type="ECO:0000256" key="2">
    <source>
        <dbReference type="ARBA" id="ARBA00004788"/>
    </source>
</evidence>
<organism evidence="20 21">
    <name type="scientific">Hypothenemus hampei</name>
    <name type="common">Coffee berry borer</name>
    <dbReference type="NCBI Taxonomy" id="57062"/>
    <lineage>
        <taxon>Eukaryota</taxon>
        <taxon>Metazoa</taxon>
        <taxon>Ecdysozoa</taxon>
        <taxon>Arthropoda</taxon>
        <taxon>Hexapoda</taxon>
        <taxon>Insecta</taxon>
        <taxon>Pterygota</taxon>
        <taxon>Neoptera</taxon>
        <taxon>Endopterygota</taxon>
        <taxon>Coleoptera</taxon>
        <taxon>Polyphaga</taxon>
        <taxon>Cucujiformia</taxon>
        <taxon>Curculionidae</taxon>
        <taxon>Scolytinae</taxon>
        <taxon>Hypothenemus</taxon>
    </lineage>
</organism>
<comment type="subcellular location">
    <subcellularLocation>
        <location evidence="1 17">Mitochondrion inner membrane</location>
        <topology evidence="1 17">Peripheral membrane protein</topology>
        <orientation evidence="1 17">Matrix side</orientation>
    </subcellularLocation>
</comment>
<comment type="similarity">
    <text evidence="3 17">Belongs to the succinate dehydrogenase/fumarate reductase iron-sulfur protein family.</text>
</comment>
<keyword evidence="8" id="KW-0816">Tricarboxylic acid cycle</keyword>
<keyword evidence="10 17" id="KW-0479">Metal-binding</keyword>
<comment type="cofactor">
    <cofactor evidence="17">
        <name>[4Fe-4S] cluster</name>
        <dbReference type="ChEBI" id="CHEBI:49883"/>
    </cofactor>
    <text evidence="17">Binds 1 [4Fe-4S] cluster.</text>
</comment>
<evidence type="ECO:0000256" key="12">
    <source>
        <dbReference type="ARBA" id="ARBA00023002"/>
    </source>
</evidence>
<keyword evidence="15 17" id="KW-0003">3Fe-4S</keyword>
<evidence type="ECO:0000256" key="8">
    <source>
        <dbReference type="ARBA" id="ARBA00022532"/>
    </source>
</evidence>
<evidence type="ECO:0000256" key="5">
    <source>
        <dbReference type="ARBA" id="ARBA00016766"/>
    </source>
</evidence>
<dbReference type="PROSITE" id="PS00198">
    <property type="entry name" value="4FE4S_FER_1"/>
    <property type="match status" value="1"/>
</dbReference>
<dbReference type="InterPro" id="IPR006058">
    <property type="entry name" value="2Fe2S_fd_BS"/>
</dbReference>
<comment type="pathway">
    <text evidence="2 17">Carbohydrate metabolism; tricarboxylic acid cycle; fumarate from succinate (eukaryal route): step 1/1.</text>
</comment>
<dbReference type="GO" id="GO:0046872">
    <property type="term" value="F:metal ion binding"/>
    <property type="evidence" value="ECO:0007669"/>
    <property type="project" value="UniProtKB-KW"/>
</dbReference>
<keyword evidence="17" id="KW-0999">Mitochondrion inner membrane</keyword>
<evidence type="ECO:0000313" key="20">
    <source>
        <dbReference type="EMBL" id="KAL1497140.1"/>
    </source>
</evidence>
<evidence type="ECO:0000256" key="6">
    <source>
        <dbReference type="ARBA" id="ARBA00022448"/>
    </source>
</evidence>
<dbReference type="InterPro" id="IPR012675">
    <property type="entry name" value="Beta-grasp_dom_sf"/>
</dbReference>
<comment type="cofactor">
    <cofactor evidence="17">
        <name>[2Fe-2S] cluster</name>
        <dbReference type="ChEBI" id="CHEBI:190135"/>
    </cofactor>
    <text evidence="17">Binds 1 [2Fe-2S] cluster.</text>
</comment>
<dbReference type="NCBIfam" id="TIGR00384">
    <property type="entry name" value="dhsB"/>
    <property type="match status" value="1"/>
</dbReference>
<dbReference type="InterPro" id="IPR017900">
    <property type="entry name" value="4Fe4S_Fe_S_CS"/>
</dbReference>
<keyword evidence="11" id="KW-0249">Electron transport</keyword>
<dbReference type="InterPro" id="IPR050573">
    <property type="entry name" value="SDH/FRD_Iron-Sulfur"/>
</dbReference>
<dbReference type="GO" id="GO:0051537">
    <property type="term" value="F:2 iron, 2 sulfur cluster binding"/>
    <property type="evidence" value="ECO:0007669"/>
    <property type="project" value="UniProtKB-KW"/>
</dbReference>
<dbReference type="GO" id="GO:0051538">
    <property type="term" value="F:3 iron, 4 sulfur cluster binding"/>
    <property type="evidence" value="ECO:0007669"/>
    <property type="project" value="UniProtKB-KW"/>
</dbReference>
<dbReference type="GO" id="GO:0051539">
    <property type="term" value="F:4 iron, 4 sulfur cluster binding"/>
    <property type="evidence" value="ECO:0007669"/>
    <property type="project" value="UniProtKB-KW"/>
</dbReference>
<dbReference type="SUPFAM" id="SSF54292">
    <property type="entry name" value="2Fe-2S ferredoxin-like"/>
    <property type="match status" value="1"/>
</dbReference>
<evidence type="ECO:0000256" key="13">
    <source>
        <dbReference type="ARBA" id="ARBA00023004"/>
    </source>
</evidence>
<dbReference type="InterPro" id="IPR036010">
    <property type="entry name" value="2Fe-2S_ferredoxin-like_sf"/>
</dbReference>
<evidence type="ECO:0000256" key="11">
    <source>
        <dbReference type="ARBA" id="ARBA00022982"/>
    </source>
</evidence>
<keyword evidence="6" id="KW-0813">Transport</keyword>
<dbReference type="PROSITE" id="PS51379">
    <property type="entry name" value="4FE4S_FER_2"/>
    <property type="match status" value="1"/>
</dbReference>
<keyword evidence="12" id="KW-0560">Oxidoreductase</keyword>
<dbReference type="InterPro" id="IPR001041">
    <property type="entry name" value="2Fe-2S_ferredoxin-type"/>
</dbReference>
<feature type="domain" description="4Fe-4S ferredoxin-type" evidence="19">
    <location>
        <begin position="181"/>
        <end position="211"/>
    </location>
</feature>
<name>A0ABD1EKX0_HYPHA</name>
<evidence type="ECO:0000259" key="19">
    <source>
        <dbReference type="PROSITE" id="PS51379"/>
    </source>
</evidence>
<evidence type="ECO:0000313" key="21">
    <source>
        <dbReference type="Proteomes" id="UP001566132"/>
    </source>
</evidence>
<protein>
    <recommendedName>
        <fullName evidence="5 17">Succinate dehydrogenase [ubiquinone] iron-sulfur subunit, mitochondrial</fullName>
        <ecNumber evidence="4 17">1.3.5.1</ecNumber>
    </recommendedName>
</protein>
<dbReference type="Gene3D" id="3.10.20.30">
    <property type="match status" value="1"/>
</dbReference>
<evidence type="ECO:0000256" key="16">
    <source>
        <dbReference type="ARBA" id="ARBA00049220"/>
    </source>
</evidence>
<evidence type="ECO:0000259" key="18">
    <source>
        <dbReference type="PROSITE" id="PS51085"/>
    </source>
</evidence>
<dbReference type="AlphaFoldDB" id="A0ABD1EKX0"/>
<evidence type="ECO:0000256" key="4">
    <source>
        <dbReference type="ARBA" id="ARBA00012792"/>
    </source>
</evidence>
<comment type="caution">
    <text evidence="20">The sequence shown here is derived from an EMBL/GenBank/DDBJ whole genome shotgun (WGS) entry which is preliminary data.</text>
</comment>
<evidence type="ECO:0000256" key="15">
    <source>
        <dbReference type="ARBA" id="ARBA00023291"/>
    </source>
</evidence>
<keyword evidence="21" id="KW-1185">Reference proteome</keyword>
<dbReference type="InterPro" id="IPR017896">
    <property type="entry name" value="4Fe4S_Fe-S-bd"/>
</dbReference>
<dbReference type="InterPro" id="IPR025192">
    <property type="entry name" value="Succ_DH/fum_Rdtase_N"/>
</dbReference>
<keyword evidence="17" id="KW-0472">Membrane</keyword>
<reference evidence="20 21" key="1">
    <citation type="submission" date="2024-05" db="EMBL/GenBank/DDBJ databases">
        <title>Genetic variation in Jamaican populations of the coffee berry borer (Hypothenemus hampei).</title>
        <authorList>
            <person name="Errbii M."/>
            <person name="Myrie A."/>
        </authorList>
    </citation>
    <scope>NUCLEOTIDE SEQUENCE [LARGE SCALE GENOMIC DNA]</scope>
    <source>
        <strain evidence="20">JA-Hopewell-2020-01-JO</strain>
        <tissue evidence="20">Whole body</tissue>
    </source>
</reference>
<evidence type="ECO:0000256" key="10">
    <source>
        <dbReference type="ARBA" id="ARBA00022723"/>
    </source>
</evidence>
<comment type="function">
    <text evidence="17">Iron-sulfur protein (IP) subunit of succinate dehydrogenase (SDH) that is involved in complex II of the mitochondrial electron transport chain and is responsible for transferring electrons from succinate to ubiquinone (coenzyme Q).</text>
</comment>
<evidence type="ECO:0000256" key="1">
    <source>
        <dbReference type="ARBA" id="ARBA00004443"/>
    </source>
</evidence>
<dbReference type="GO" id="GO:0008177">
    <property type="term" value="F:succinate dehydrogenase (quinone) activity"/>
    <property type="evidence" value="ECO:0007669"/>
    <property type="project" value="UniProtKB-EC"/>
</dbReference>
<dbReference type="PROSITE" id="PS51085">
    <property type="entry name" value="2FE2S_FER_2"/>
    <property type="match status" value="1"/>
</dbReference>
<feature type="domain" description="2Fe-2S ferredoxin-type" evidence="18">
    <location>
        <begin position="56"/>
        <end position="137"/>
    </location>
</feature>
<evidence type="ECO:0000256" key="7">
    <source>
        <dbReference type="ARBA" id="ARBA00022485"/>
    </source>
</evidence>
<dbReference type="GO" id="GO:0006099">
    <property type="term" value="P:tricarboxylic acid cycle"/>
    <property type="evidence" value="ECO:0007669"/>
    <property type="project" value="UniProtKB-KW"/>
</dbReference>
<keyword evidence="14 17" id="KW-0411">Iron-sulfur</keyword>
<evidence type="ECO:0000256" key="17">
    <source>
        <dbReference type="RuleBase" id="RU361237"/>
    </source>
</evidence>
<sequence length="307" mass="35218">MLLRTLNTFLSKTIPIRVKRFASKQPVKKSTVNPEKEKKVAKLKKFKIYRYNSEFSQVTKKPYMQEYIIDTNECGPMVLDALEKIKTDQDGTLTYRKSCREGICGSCGMNIDGVNGLACLTRISSSSKCIIYPLPHMYVIKDLIVDFKRFLEQHKKIRPYLIRGEEKTNEGEDYFLQSIKDRDRLDGYIECILCACCSTSCPEYWWHGHGNEPNDFIGPAALLNAYRWILDSRDEALKSRLDQLRNYYSVYRCHQINNCTSCCPKKLKPGLAIAKLRLLLAGWNKKNKAEMSGIIKADPVKGATNPC</sequence>
<gene>
    <name evidence="20" type="ORF">ABEB36_008146</name>
</gene>
<comment type="cofactor">
    <cofactor evidence="17">
        <name>[3Fe-4S] cluster</name>
        <dbReference type="ChEBI" id="CHEBI:21137"/>
    </cofactor>
    <text evidence="17">Binds 1 [3Fe-4S] cluster.</text>
</comment>
<dbReference type="PANTHER" id="PTHR11921:SF29">
    <property type="entry name" value="SUCCINATE DEHYDROGENASE [UBIQUINONE] IRON-SULFUR SUBUNIT, MITOCHONDRIAL"/>
    <property type="match status" value="1"/>
</dbReference>
<dbReference type="EC" id="1.3.5.1" evidence="4 17"/>
<dbReference type="PROSITE" id="PS00197">
    <property type="entry name" value="2FE2S_FER_1"/>
    <property type="match status" value="1"/>
</dbReference>
<dbReference type="EMBL" id="JBDJPC010000006">
    <property type="protein sequence ID" value="KAL1497140.1"/>
    <property type="molecule type" value="Genomic_DNA"/>
</dbReference>
<dbReference type="GO" id="GO:0005743">
    <property type="term" value="C:mitochondrial inner membrane"/>
    <property type="evidence" value="ECO:0007669"/>
    <property type="project" value="UniProtKB-SubCell"/>
</dbReference>
<keyword evidence="7 17" id="KW-0004">4Fe-4S</keyword>
<dbReference type="PANTHER" id="PTHR11921">
    <property type="entry name" value="SUCCINATE DEHYDROGENASE IRON-SULFUR PROTEIN"/>
    <property type="match status" value="1"/>
</dbReference>
<dbReference type="InterPro" id="IPR009051">
    <property type="entry name" value="Helical_ferredxn"/>
</dbReference>
<dbReference type="NCBIfam" id="NF004616">
    <property type="entry name" value="PRK05950.1"/>
    <property type="match status" value="1"/>
</dbReference>
<dbReference type="Proteomes" id="UP001566132">
    <property type="component" value="Unassembled WGS sequence"/>
</dbReference>
<dbReference type="FunFam" id="1.10.1060.10:FF:000001">
    <property type="entry name" value="Succinate dehydrogenase iron-sulfur subunit SdhB"/>
    <property type="match status" value="1"/>
</dbReference>
<dbReference type="Gene3D" id="1.10.1060.10">
    <property type="entry name" value="Alpha-helical ferredoxin"/>
    <property type="match status" value="1"/>
</dbReference>
<evidence type="ECO:0000256" key="14">
    <source>
        <dbReference type="ARBA" id="ARBA00023014"/>
    </source>
</evidence>
<comment type="catalytic activity">
    <reaction evidence="16">
        <text>a quinone + succinate = fumarate + a quinol</text>
        <dbReference type="Rhea" id="RHEA:40523"/>
        <dbReference type="ChEBI" id="CHEBI:24646"/>
        <dbReference type="ChEBI" id="CHEBI:29806"/>
        <dbReference type="ChEBI" id="CHEBI:30031"/>
        <dbReference type="ChEBI" id="CHEBI:132124"/>
        <dbReference type="EC" id="1.3.5.1"/>
    </reaction>
</comment>
<dbReference type="Pfam" id="PF13534">
    <property type="entry name" value="Fer4_17"/>
    <property type="match status" value="1"/>
</dbReference>
<keyword evidence="13 17" id="KW-0408">Iron</keyword>
<accession>A0ABD1EKX0</accession>
<keyword evidence="17" id="KW-0496">Mitochondrion</keyword>
<keyword evidence="9 17" id="KW-0001">2Fe-2S</keyword>
<dbReference type="Pfam" id="PF13085">
    <property type="entry name" value="Fer2_3"/>
    <property type="match status" value="1"/>
</dbReference>